<accession>A0ABU2BY45</accession>
<keyword evidence="2" id="KW-1185">Reference proteome</keyword>
<reference evidence="1 2" key="1">
    <citation type="submission" date="2023-07" db="EMBL/GenBank/DDBJ databases">
        <title>Sequencing the genomes of 1000 actinobacteria strains.</title>
        <authorList>
            <person name="Klenk H.-P."/>
        </authorList>
    </citation>
    <scope>NUCLEOTIDE SEQUENCE [LARGE SCALE GENOMIC DNA]</scope>
    <source>
        <strain evidence="1 2">DSM 19426</strain>
    </source>
</reference>
<dbReference type="Proteomes" id="UP001183648">
    <property type="component" value="Unassembled WGS sequence"/>
</dbReference>
<gene>
    <name evidence="1" type="ORF">J2S63_002884</name>
</gene>
<protein>
    <submittedName>
        <fullName evidence="1">Uncharacterized protein</fullName>
    </submittedName>
</protein>
<evidence type="ECO:0000313" key="1">
    <source>
        <dbReference type="EMBL" id="MDR7363331.1"/>
    </source>
</evidence>
<name>A0ABU2BY45_9ACTN</name>
<sequence>MTRPIDDVPTSAGRWRYRSALDVAREMAGAAALASCPERDSRGRCRVDRTLCLPHRGCRAGSEGVEDVRC</sequence>
<comment type="caution">
    <text evidence="1">The sequence shown here is derived from an EMBL/GenBank/DDBJ whole genome shotgun (WGS) entry which is preliminary data.</text>
</comment>
<organism evidence="1 2">
    <name type="scientific">Nocardioides marmoribigeumensis</name>
    <dbReference type="NCBI Taxonomy" id="433649"/>
    <lineage>
        <taxon>Bacteria</taxon>
        <taxon>Bacillati</taxon>
        <taxon>Actinomycetota</taxon>
        <taxon>Actinomycetes</taxon>
        <taxon>Propionibacteriales</taxon>
        <taxon>Nocardioidaceae</taxon>
        <taxon>Nocardioides</taxon>
    </lineage>
</organism>
<proteinExistence type="predicted"/>
<dbReference type="EMBL" id="JAVDYG010000001">
    <property type="protein sequence ID" value="MDR7363331.1"/>
    <property type="molecule type" value="Genomic_DNA"/>
</dbReference>
<evidence type="ECO:0000313" key="2">
    <source>
        <dbReference type="Proteomes" id="UP001183648"/>
    </source>
</evidence>